<gene>
    <name evidence="2" type="ORF">Pfra01_001710700</name>
</gene>
<evidence type="ECO:0000313" key="3">
    <source>
        <dbReference type="Proteomes" id="UP001165121"/>
    </source>
</evidence>
<dbReference type="InterPro" id="IPR004875">
    <property type="entry name" value="DDE_SF_endonuclease_dom"/>
</dbReference>
<organism evidence="2 3">
    <name type="scientific">Phytophthora fragariaefolia</name>
    <dbReference type="NCBI Taxonomy" id="1490495"/>
    <lineage>
        <taxon>Eukaryota</taxon>
        <taxon>Sar</taxon>
        <taxon>Stramenopiles</taxon>
        <taxon>Oomycota</taxon>
        <taxon>Peronosporomycetes</taxon>
        <taxon>Peronosporales</taxon>
        <taxon>Peronosporaceae</taxon>
        <taxon>Phytophthora</taxon>
    </lineage>
</organism>
<comment type="caution">
    <text evidence="2">The sequence shown here is derived from an EMBL/GenBank/DDBJ whole genome shotgun (WGS) entry which is preliminary data.</text>
</comment>
<dbReference type="AlphaFoldDB" id="A0A9W6XVN8"/>
<evidence type="ECO:0000313" key="2">
    <source>
        <dbReference type="EMBL" id="GMF46470.1"/>
    </source>
</evidence>
<accession>A0A9W6XVN8</accession>
<dbReference type="Proteomes" id="UP001165121">
    <property type="component" value="Unassembled WGS sequence"/>
</dbReference>
<dbReference type="GO" id="GO:0003676">
    <property type="term" value="F:nucleic acid binding"/>
    <property type="evidence" value="ECO:0007669"/>
    <property type="project" value="InterPro"/>
</dbReference>
<keyword evidence="3" id="KW-1185">Reference proteome</keyword>
<protein>
    <submittedName>
        <fullName evidence="2">Unnamed protein product</fullName>
    </submittedName>
</protein>
<name>A0A9W6XVN8_9STRA</name>
<evidence type="ECO:0000259" key="1">
    <source>
        <dbReference type="Pfam" id="PF03184"/>
    </source>
</evidence>
<sequence length="164" mass="18380">MAKTVLFLCVEFSSHWTDEPATCTVDLKVDLMRIPPGYTCVCQPADVCWNKPLKQRTRHSWVKDLKCQLDTAYEYIFKLPPSKNVIGGVKAWDDITSATIANGVACVATNGTVDPELSESHDGVLERLETLAKRFRGNHHPEFDGDIDFSLGANSVLNMFTLWF</sequence>
<proteinExistence type="predicted"/>
<dbReference type="EMBL" id="BSXT01001972">
    <property type="protein sequence ID" value="GMF46470.1"/>
    <property type="molecule type" value="Genomic_DNA"/>
</dbReference>
<dbReference type="Pfam" id="PF03184">
    <property type="entry name" value="DDE_1"/>
    <property type="match status" value="1"/>
</dbReference>
<feature type="domain" description="DDE-1" evidence="1">
    <location>
        <begin position="5"/>
        <end position="103"/>
    </location>
</feature>
<reference evidence="2" key="1">
    <citation type="submission" date="2023-04" db="EMBL/GenBank/DDBJ databases">
        <title>Phytophthora fragariaefolia NBRC 109709.</title>
        <authorList>
            <person name="Ichikawa N."/>
            <person name="Sato H."/>
            <person name="Tonouchi N."/>
        </authorList>
    </citation>
    <scope>NUCLEOTIDE SEQUENCE</scope>
    <source>
        <strain evidence="2">NBRC 109709</strain>
    </source>
</reference>
<dbReference type="OrthoDB" id="88752at2759"/>